<dbReference type="InterPro" id="IPR031303">
    <property type="entry name" value="C5_meth_CS"/>
</dbReference>
<dbReference type="AlphaFoldDB" id="A0A9P3WVS8"/>
<dbReference type="PROSITE" id="PS00095">
    <property type="entry name" value="C5_MTASE_2"/>
    <property type="match status" value="1"/>
</dbReference>
<reference evidence="8" key="1">
    <citation type="journal article" date="2018" name="Genome Biol.">
        <title>SKESA: strategic k-mer extension for scrupulous assemblies.</title>
        <authorList>
            <person name="Souvorov A."/>
            <person name="Agarwala R."/>
            <person name="Lipman D.J."/>
        </authorList>
    </citation>
    <scope>NUCLEOTIDE SEQUENCE</scope>
    <source>
        <strain evidence="8">Clostridioides</strain>
    </source>
</reference>
<evidence type="ECO:0000256" key="3">
    <source>
        <dbReference type="ARBA" id="ARBA00022679"/>
    </source>
</evidence>
<keyword evidence="3 6" id="KW-0808">Transferase</keyword>
<reference evidence="8" key="2">
    <citation type="submission" date="2021-06" db="EMBL/GenBank/DDBJ databases">
        <authorList>
            <consortium name="NCBI Pathogen Detection Project"/>
        </authorList>
    </citation>
    <scope>NUCLEOTIDE SEQUENCE</scope>
    <source>
        <strain evidence="8">Clostridioides</strain>
    </source>
</reference>
<keyword evidence="2 6" id="KW-0489">Methyltransferase</keyword>
<protein>
    <recommendedName>
        <fullName evidence="1">DNA (cytosine-5-)-methyltransferase</fullName>
        <ecNumber evidence="1">2.1.1.37</ecNumber>
    </recommendedName>
</protein>
<dbReference type="InterPro" id="IPR029063">
    <property type="entry name" value="SAM-dependent_MTases_sf"/>
</dbReference>
<accession>A0A9P3WVS8</accession>
<dbReference type="InterPro" id="IPR001525">
    <property type="entry name" value="C5_MeTfrase"/>
</dbReference>
<dbReference type="PANTHER" id="PTHR46098">
    <property type="entry name" value="TRNA (CYTOSINE(38)-C(5))-METHYLTRANSFERASE"/>
    <property type="match status" value="1"/>
</dbReference>
<evidence type="ECO:0000313" key="8">
    <source>
        <dbReference type="EMBL" id="HBH2621715.1"/>
    </source>
</evidence>
<evidence type="ECO:0000313" key="9">
    <source>
        <dbReference type="Proteomes" id="UP000879542"/>
    </source>
</evidence>
<dbReference type="InterPro" id="IPR050750">
    <property type="entry name" value="C5-MTase"/>
</dbReference>
<dbReference type="Pfam" id="PF00145">
    <property type="entry name" value="DNA_methylase"/>
    <property type="match status" value="1"/>
</dbReference>
<dbReference type="GO" id="GO:0009307">
    <property type="term" value="P:DNA restriction-modification system"/>
    <property type="evidence" value="ECO:0007669"/>
    <property type="project" value="UniProtKB-KW"/>
</dbReference>
<feature type="active site" evidence="6">
    <location>
        <position position="75"/>
    </location>
</feature>
<keyword evidence="5" id="KW-0680">Restriction system</keyword>
<dbReference type="CDD" id="cd00315">
    <property type="entry name" value="Cyt_C5_DNA_methylase"/>
    <property type="match status" value="1"/>
</dbReference>
<evidence type="ECO:0000256" key="2">
    <source>
        <dbReference type="ARBA" id="ARBA00022603"/>
    </source>
</evidence>
<dbReference type="PROSITE" id="PS51679">
    <property type="entry name" value="SAM_MT_C5"/>
    <property type="match status" value="1"/>
</dbReference>
<evidence type="ECO:0000256" key="6">
    <source>
        <dbReference type="PROSITE-ProRule" id="PRU01016"/>
    </source>
</evidence>
<dbReference type="GO" id="GO:0003886">
    <property type="term" value="F:DNA (cytosine-5-)-methyltransferase activity"/>
    <property type="evidence" value="ECO:0007669"/>
    <property type="project" value="UniProtKB-EC"/>
</dbReference>
<dbReference type="EC" id="2.1.1.37" evidence="1"/>
<dbReference type="RefSeq" id="WP_003428602.1">
    <property type="nucleotide sequence ID" value="NZ_BINB01000015.1"/>
</dbReference>
<evidence type="ECO:0000256" key="7">
    <source>
        <dbReference type="RuleBase" id="RU000416"/>
    </source>
</evidence>
<dbReference type="NCBIfam" id="TIGR00675">
    <property type="entry name" value="dcm"/>
    <property type="match status" value="1"/>
</dbReference>
<dbReference type="Proteomes" id="UP000879542">
    <property type="component" value="Unassembled WGS sequence"/>
</dbReference>
<organism evidence="8 9">
    <name type="scientific">Clostridioides difficile</name>
    <name type="common">Peptoclostridium difficile</name>
    <dbReference type="NCBI Taxonomy" id="1496"/>
    <lineage>
        <taxon>Bacteria</taxon>
        <taxon>Bacillati</taxon>
        <taxon>Bacillota</taxon>
        <taxon>Clostridia</taxon>
        <taxon>Peptostreptococcales</taxon>
        <taxon>Peptostreptococcaceae</taxon>
        <taxon>Clostridioides</taxon>
    </lineage>
</organism>
<sequence>MLTFLDLFAGIGGFRLGMERAGHKCVGHCEYDKFANLSYKAMHNPKEDEWFEKDIREIRAENIPKADVWCFGFPCQDISIAGNKLGFKGSRSSLFFSVTKIIRELKEEDRPKYLLIENVKNLLSVNRGFDFAKLLIELDEIGYDAEWQNLNSKNFRVPQNRDRVYIIGHLRGRSTRKVFPITGTSRKTTLKQINSPSHSSNRIYDSSGLSKCLLSKGGNNTGLYKVGNVNPSGNGIGGQVYNSKGLSPTLTTEKGESPKILIKENTKKGHIEAAIGDGIRLDHIGGKTGRGRVQHKRSCTLTTASNAGVIGKKFRVRRLTPKECFRLQGFPDDYYDRAASVCSETQLYKQAGNSVTVDVVEEIAKKLK</sequence>
<proteinExistence type="inferred from homology"/>
<comment type="similarity">
    <text evidence="6 7">Belongs to the class I-like SAM-binding methyltransferase superfamily. C5-methyltransferase family.</text>
</comment>
<dbReference type="EMBL" id="DAEQIJ010000026">
    <property type="protein sequence ID" value="HBH2621715.1"/>
    <property type="molecule type" value="Genomic_DNA"/>
</dbReference>
<name>A0A9P3WVS8_CLODI</name>
<dbReference type="Gene3D" id="3.90.120.10">
    <property type="entry name" value="DNA Methylase, subunit A, domain 2"/>
    <property type="match status" value="1"/>
</dbReference>
<keyword evidence="4 6" id="KW-0949">S-adenosyl-L-methionine</keyword>
<gene>
    <name evidence="8" type="ORF">KRQ00_003524</name>
</gene>
<comment type="caution">
    <text evidence="8">The sequence shown here is derived from an EMBL/GenBank/DDBJ whole genome shotgun (WGS) entry which is preliminary data.</text>
</comment>
<evidence type="ECO:0000256" key="4">
    <source>
        <dbReference type="ARBA" id="ARBA00022691"/>
    </source>
</evidence>
<dbReference type="SUPFAM" id="SSF53335">
    <property type="entry name" value="S-adenosyl-L-methionine-dependent methyltransferases"/>
    <property type="match status" value="1"/>
</dbReference>
<dbReference type="PANTHER" id="PTHR46098:SF1">
    <property type="entry name" value="TRNA (CYTOSINE(38)-C(5))-METHYLTRANSFERASE"/>
    <property type="match status" value="1"/>
</dbReference>
<dbReference type="Gene3D" id="3.40.50.150">
    <property type="entry name" value="Vaccinia Virus protein VP39"/>
    <property type="match status" value="1"/>
</dbReference>
<evidence type="ECO:0000256" key="5">
    <source>
        <dbReference type="ARBA" id="ARBA00022747"/>
    </source>
</evidence>
<dbReference type="PRINTS" id="PR00105">
    <property type="entry name" value="C5METTRFRASE"/>
</dbReference>
<evidence type="ECO:0000256" key="1">
    <source>
        <dbReference type="ARBA" id="ARBA00011975"/>
    </source>
</evidence>
<dbReference type="GO" id="GO:0032259">
    <property type="term" value="P:methylation"/>
    <property type="evidence" value="ECO:0007669"/>
    <property type="project" value="UniProtKB-KW"/>
</dbReference>